<evidence type="ECO:0000313" key="6">
    <source>
        <dbReference type="EMBL" id="RKD90766.1"/>
    </source>
</evidence>
<dbReference type="GO" id="GO:0015159">
    <property type="term" value="F:polysaccharide transmembrane transporter activity"/>
    <property type="evidence" value="ECO:0007669"/>
    <property type="project" value="InterPro"/>
</dbReference>
<feature type="chain" id="PRO_5019325798" evidence="3">
    <location>
        <begin position="24"/>
        <end position="805"/>
    </location>
</feature>
<dbReference type="Gene3D" id="3.30.1950.10">
    <property type="entry name" value="wza like domain"/>
    <property type="match status" value="1"/>
</dbReference>
<feature type="domain" description="Soluble ligand binding" evidence="5">
    <location>
        <begin position="325"/>
        <end position="366"/>
    </location>
</feature>
<evidence type="ECO:0000259" key="5">
    <source>
        <dbReference type="Pfam" id="PF10531"/>
    </source>
</evidence>
<reference evidence="6 7" key="1">
    <citation type="submission" date="2018-09" db="EMBL/GenBank/DDBJ databases">
        <title>Genomic Encyclopedia of Archaeal and Bacterial Type Strains, Phase II (KMG-II): from individual species to whole genera.</title>
        <authorList>
            <person name="Goeker M."/>
        </authorList>
    </citation>
    <scope>NUCLEOTIDE SEQUENCE [LARGE SCALE GENOMIC DNA]</scope>
    <source>
        <strain evidence="6 7">DSM 27148</strain>
    </source>
</reference>
<organism evidence="6 7">
    <name type="scientific">Mangrovibacterium diazotrophicum</name>
    <dbReference type="NCBI Taxonomy" id="1261403"/>
    <lineage>
        <taxon>Bacteria</taxon>
        <taxon>Pseudomonadati</taxon>
        <taxon>Bacteroidota</taxon>
        <taxon>Bacteroidia</taxon>
        <taxon>Marinilabiliales</taxon>
        <taxon>Prolixibacteraceae</taxon>
        <taxon>Mangrovibacterium</taxon>
    </lineage>
</organism>
<proteinExistence type="predicted"/>
<feature type="region of interest" description="Disordered" evidence="2">
    <location>
        <begin position="89"/>
        <end position="120"/>
    </location>
</feature>
<dbReference type="Gene3D" id="3.10.560.10">
    <property type="entry name" value="Outer membrane lipoprotein wza domain like"/>
    <property type="match status" value="6"/>
</dbReference>
<dbReference type="Proteomes" id="UP000283387">
    <property type="component" value="Unassembled WGS sequence"/>
</dbReference>
<comment type="caution">
    <text evidence="6">The sequence shown here is derived from an EMBL/GenBank/DDBJ whole genome shotgun (WGS) entry which is preliminary data.</text>
</comment>
<name>A0A419W5Q0_9BACT</name>
<feature type="domain" description="Soluble ligand binding" evidence="5">
    <location>
        <begin position="490"/>
        <end position="534"/>
    </location>
</feature>
<dbReference type="PANTHER" id="PTHR33619:SF3">
    <property type="entry name" value="POLYSACCHARIDE EXPORT PROTEIN GFCE-RELATED"/>
    <property type="match status" value="1"/>
</dbReference>
<dbReference type="Pfam" id="PF02563">
    <property type="entry name" value="Poly_export"/>
    <property type="match status" value="1"/>
</dbReference>
<dbReference type="InterPro" id="IPR049712">
    <property type="entry name" value="Poly_export"/>
</dbReference>
<dbReference type="OrthoDB" id="9808948at2"/>
<keyword evidence="7" id="KW-1185">Reference proteome</keyword>
<evidence type="ECO:0000259" key="4">
    <source>
        <dbReference type="Pfam" id="PF02563"/>
    </source>
</evidence>
<dbReference type="AlphaFoldDB" id="A0A419W5Q0"/>
<feature type="domain" description="Polysaccharide export protein N-terminal" evidence="4">
    <location>
        <begin position="146"/>
        <end position="211"/>
    </location>
</feature>
<dbReference type="RefSeq" id="WP_120272140.1">
    <property type="nucleotide sequence ID" value="NZ_RAPN01000001.1"/>
</dbReference>
<evidence type="ECO:0000256" key="1">
    <source>
        <dbReference type="ARBA" id="ARBA00022729"/>
    </source>
</evidence>
<feature type="domain" description="Soluble ligand binding" evidence="5">
    <location>
        <begin position="590"/>
        <end position="625"/>
    </location>
</feature>
<dbReference type="InterPro" id="IPR003715">
    <property type="entry name" value="Poly_export_N"/>
</dbReference>
<accession>A0A419W5Q0</accession>
<keyword evidence="1 3" id="KW-0732">Signal</keyword>
<evidence type="ECO:0000256" key="2">
    <source>
        <dbReference type="SAM" id="MobiDB-lite"/>
    </source>
</evidence>
<gene>
    <name evidence="6" type="ORF">BC643_1109</name>
</gene>
<dbReference type="Pfam" id="PF10531">
    <property type="entry name" value="SLBB"/>
    <property type="match status" value="5"/>
</dbReference>
<dbReference type="EMBL" id="RAPN01000001">
    <property type="protein sequence ID" value="RKD90766.1"/>
    <property type="molecule type" value="Genomic_DNA"/>
</dbReference>
<feature type="domain" description="Soluble ligand binding" evidence="5">
    <location>
        <begin position="401"/>
        <end position="433"/>
    </location>
</feature>
<protein>
    <submittedName>
        <fullName evidence="6">Protein involved in polysaccharide export with SLBB domain</fullName>
    </submittedName>
</protein>
<feature type="domain" description="Soluble ligand binding" evidence="5">
    <location>
        <begin position="234"/>
        <end position="281"/>
    </location>
</feature>
<dbReference type="PANTHER" id="PTHR33619">
    <property type="entry name" value="POLYSACCHARIDE EXPORT PROTEIN GFCE-RELATED"/>
    <property type="match status" value="1"/>
</dbReference>
<evidence type="ECO:0000256" key="3">
    <source>
        <dbReference type="SAM" id="SignalP"/>
    </source>
</evidence>
<dbReference type="InterPro" id="IPR019554">
    <property type="entry name" value="Soluble_ligand-bd"/>
</dbReference>
<evidence type="ECO:0000313" key="7">
    <source>
        <dbReference type="Proteomes" id="UP000283387"/>
    </source>
</evidence>
<feature type="compositionally biased region" description="Polar residues" evidence="2">
    <location>
        <begin position="98"/>
        <end position="120"/>
    </location>
</feature>
<feature type="signal peptide" evidence="3">
    <location>
        <begin position="1"/>
        <end position="23"/>
    </location>
</feature>
<sequence length="805" mass="88884">MFRSFVMASLIVLLSGAPMLLKAQTDVSSVNVENLSDAQVTQIVQEIQDRGLTPNEAAELARARGASQQQIDQLMARIQQVQMGGSSSNVTVSAASSETPTEANFSSSQTGAGKRNTPTTTKNQRIFGYQLFNQNKLSFEPSVNIPVPADYVVGIGDELSINVWGASQQTYLLQVDGNGSVNIPDLGPVKVAGQNFDKVRASLLKRLSAIYSGMTGGNPNTFAEVSINNLRSIKVNVVGEAINPGTYTLPATASAFNALYLSGGPNENGSFRSIRIMRDNKVAGEIDVYDYLLNNNTANNIALRDQDIIFIPTYHKRVEAIGAFKRDAIFELKEGENINQLLKYTGGFTDKASQARLLITRFTEDGYKLEDVKRDAFGSFTLQNGDVIRAEEVINMFENRVSIDGAVYRPGTYALDDNMKLSALLTKAGGLVPNYFSERGLIIRLDKQLYPTTIPFDVNEVLSGTNDPVLQKEDQIIIRDIFSIGERKTIRILGEVMKPEEYSFYRNMTLKDLIFLAGGMKEAASESYIEVARRNSYQEAADINSKMVSLYTFAVSRDLNLSDEDAAFILQPFDQVYVRKAPSYDPQRTVTILGEVKYPGQYSISSKDERISDLVERAGGLTPYAFTEGARMRRMVDADLKAQIKLANEMRLSNDTTLQALQEQKFKTLELQLSDILNKPGSDNDYTLKMGDEIYVPVRSEEVWVNGEVMNPTGLSFNSKKAKYYINASGGFTGNAKKGKMYVVYANGTSSSTKHFIFRKYPKVEQGSQIVVPQKPEKQRAEVTTWLAIASTLSSLAIAIAAVVK</sequence>